<dbReference type="InterPro" id="IPR050465">
    <property type="entry name" value="UPF0194_transport"/>
</dbReference>
<gene>
    <name evidence="5" type="ORF">F3N42_09305</name>
</gene>
<keyword evidence="6" id="KW-1185">Reference proteome</keyword>
<evidence type="ECO:0000256" key="1">
    <source>
        <dbReference type="ARBA" id="ARBA00004196"/>
    </source>
</evidence>
<dbReference type="Proteomes" id="UP000325372">
    <property type="component" value="Unassembled WGS sequence"/>
</dbReference>
<evidence type="ECO:0000313" key="5">
    <source>
        <dbReference type="EMBL" id="KAA9131504.1"/>
    </source>
</evidence>
<feature type="domain" description="CusB-like beta-barrel" evidence="4">
    <location>
        <begin position="257"/>
        <end position="332"/>
    </location>
</feature>
<dbReference type="GO" id="GO:0030313">
    <property type="term" value="C:cell envelope"/>
    <property type="evidence" value="ECO:0007669"/>
    <property type="project" value="UniProtKB-SubCell"/>
</dbReference>
<sequence>MRRDETTFWASVLAATLVVGLAGCGGGAETVAETDSEDRNVVRVTGELQSGNSHFYGPPSIDDIWNYTIAYMAPDGEPVGADQPILRFDTQELMIKLRDKNNALNEKRKELDKAGIVARETLAELSLAVEEAKANLDKARLKADIPANLLAARDYQENQLMLKNAELNLALRREELDKERIIQDTEVRILEREVAVRRSEVERLQASIGRMTISSPAAGVVIHVRDRRNNKMAVGDNVWGGRRVLEFPDLEQLEAHIEIPERESARIRQGQQVRFTMDAAPDRVFLGEIVELASVIHTRSSNQPDKVFDALVKLEDPDPDLMRPGMNINAEIVTGPASGASGT</sequence>
<evidence type="ECO:0000313" key="6">
    <source>
        <dbReference type="Proteomes" id="UP000325372"/>
    </source>
</evidence>
<evidence type="ECO:0000256" key="2">
    <source>
        <dbReference type="ARBA" id="ARBA00023054"/>
    </source>
</evidence>
<dbReference type="AlphaFoldDB" id="A0A5N0TAP8"/>
<dbReference type="Pfam" id="PF25954">
    <property type="entry name" value="Beta-barrel_RND_2"/>
    <property type="match status" value="1"/>
</dbReference>
<feature type="coiled-coil region" evidence="3">
    <location>
        <begin position="90"/>
        <end position="142"/>
    </location>
</feature>
<dbReference type="InterPro" id="IPR058792">
    <property type="entry name" value="Beta-barrel_RND_2"/>
</dbReference>
<dbReference type="PANTHER" id="PTHR32347:SF23">
    <property type="entry name" value="BLL5650 PROTEIN"/>
    <property type="match status" value="1"/>
</dbReference>
<organism evidence="5 6">
    <name type="scientific">Marinihelvus fidelis</name>
    <dbReference type="NCBI Taxonomy" id="2613842"/>
    <lineage>
        <taxon>Bacteria</taxon>
        <taxon>Pseudomonadati</taxon>
        <taxon>Pseudomonadota</taxon>
        <taxon>Gammaproteobacteria</taxon>
        <taxon>Chromatiales</taxon>
        <taxon>Wenzhouxiangellaceae</taxon>
        <taxon>Marinihelvus</taxon>
    </lineage>
</organism>
<evidence type="ECO:0000259" key="4">
    <source>
        <dbReference type="Pfam" id="PF25954"/>
    </source>
</evidence>
<evidence type="ECO:0000256" key="3">
    <source>
        <dbReference type="SAM" id="Coils"/>
    </source>
</evidence>
<dbReference type="PANTHER" id="PTHR32347">
    <property type="entry name" value="EFFLUX SYSTEM COMPONENT YKNX-RELATED"/>
    <property type="match status" value="1"/>
</dbReference>
<dbReference type="PROSITE" id="PS51257">
    <property type="entry name" value="PROKAR_LIPOPROTEIN"/>
    <property type="match status" value="1"/>
</dbReference>
<reference evidence="5 6" key="1">
    <citation type="submission" date="2019-09" db="EMBL/GenBank/DDBJ databases">
        <title>Wenzhouxiangella sp. Genome sequencing and assembly.</title>
        <authorList>
            <person name="Zhang R."/>
        </authorList>
    </citation>
    <scope>NUCLEOTIDE SEQUENCE [LARGE SCALE GENOMIC DNA]</scope>
    <source>
        <strain evidence="5 6">W260</strain>
    </source>
</reference>
<dbReference type="RefSeq" id="WP_150864154.1">
    <property type="nucleotide sequence ID" value="NZ_VYXP01000005.1"/>
</dbReference>
<name>A0A5N0TAP8_9GAMM</name>
<protein>
    <submittedName>
        <fullName evidence="5">HlyD family efflux transporter periplasmic adaptor subunit</fullName>
    </submittedName>
</protein>
<proteinExistence type="predicted"/>
<accession>A0A5N0TAP8</accession>
<dbReference type="EMBL" id="VYXP01000005">
    <property type="protein sequence ID" value="KAA9131504.1"/>
    <property type="molecule type" value="Genomic_DNA"/>
</dbReference>
<comment type="caution">
    <text evidence="5">The sequence shown here is derived from an EMBL/GenBank/DDBJ whole genome shotgun (WGS) entry which is preliminary data.</text>
</comment>
<comment type="subcellular location">
    <subcellularLocation>
        <location evidence="1">Cell envelope</location>
    </subcellularLocation>
</comment>
<dbReference type="Gene3D" id="2.40.30.170">
    <property type="match status" value="1"/>
</dbReference>
<keyword evidence="2 3" id="KW-0175">Coiled coil</keyword>